<dbReference type="InterPro" id="IPR044851">
    <property type="entry name" value="Wax_synthase"/>
</dbReference>
<keyword evidence="7 8" id="KW-0472">Membrane</keyword>
<feature type="domain" description="Wax synthase" evidence="9">
    <location>
        <begin position="214"/>
        <end position="316"/>
    </location>
</feature>
<dbReference type="GO" id="GO:0006629">
    <property type="term" value="P:lipid metabolic process"/>
    <property type="evidence" value="ECO:0007669"/>
    <property type="project" value="InterPro"/>
</dbReference>
<evidence type="ECO:0000259" key="9">
    <source>
        <dbReference type="Pfam" id="PF13813"/>
    </source>
</evidence>
<dbReference type="PANTHER" id="PTHR31595">
    <property type="entry name" value="LONG-CHAIN-ALCOHOL O-FATTY-ACYLTRANSFERASE 3-RELATED"/>
    <property type="match status" value="1"/>
</dbReference>
<dbReference type="OrthoDB" id="1077582at2759"/>
<dbReference type="Proteomes" id="UP000077315">
    <property type="component" value="Unassembled WGS sequence"/>
</dbReference>
<evidence type="ECO:0000256" key="7">
    <source>
        <dbReference type="ARBA" id="ARBA00023136"/>
    </source>
</evidence>
<dbReference type="Pfam" id="PF13813">
    <property type="entry name" value="MBOAT_2"/>
    <property type="match status" value="1"/>
</dbReference>
<dbReference type="RefSeq" id="XP_018294319.1">
    <property type="nucleotide sequence ID" value="XM_018440563.1"/>
</dbReference>
<name>A0A167NMH9_PHYB8</name>
<dbReference type="InterPro" id="IPR032805">
    <property type="entry name" value="Wax_synthase_dom"/>
</dbReference>
<organism evidence="10 11">
    <name type="scientific">Phycomyces blakesleeanus (strain ATCC 8743b / DSM 1359 / FGSC 10004 / NBRC 33097 / NRRL 1555)</name>
    <dbReference type="NCBI Taxonomy" id="763407"/>
    <lineage>
        <taxon>Eukaryota</taxon>
        <taxon>Fungi</taxon>
        <taxon>Fungi incertae sedis</taxon>
        <taxon>Mucoromycota</taxon>
        <taxon>Mucoromycotina</taxon>
        <taxon>Mucoromycetes</taxon>
        <taxon>Mucorales</taxon>
        <taxon>Phycomycetaceae</taxon>
        <taxon>Phycomyces</taxon>
    </lineage>
</organism>
<feature type="transmembrane region" description="Helical" evidence="8">
    <location>
        <begin position="51"/>
        <end position="69"/>
    </location>
</feature>
<evidence type="ECO:0000313" key="10">
    <source>
        <dbReference type="EMBL" id="OAD76279.1"/>
    </source>
</evidence>
<comment type="similarity">
    <text evidence="3">Belongs to the wax synthase family.</text>
</comment>
<evidence type="ECO:0000256" key="6">
    <source>
        <dbReference type="ARBA" id="ARBA00022989"/>
    </source>
</evidence>
<feature type="transmembrane region" description="Helical" evidence="8">
    <location>
        <begin position="20"/>
        <end position="39"/>
    </location>
</feature>
<reference evidence="11" key="1">
    <citation type="submission" date="2015-06" db="EMBL/GenBank/DDBJ databases">
        <title>Expansion of signal transduction pathways in fungi by whole-genome duplication.</title>
        <authorList>
            <consortium name="DOE Joint Genome Institute"/>
            <person name="Corrochano L.M."/>
            <person name="Kuo A."/>
            <person name="Marcet-Houben M."/>
            <person name="Polaino S."/>
            <person name="Salamov A."/>
            <person name="Villalobos J.M."/>
            <person name="Alvarez M.I."/>
            <person name="Avalos J."/>
            <person name="Benito E.P."/>
            <person name="Benoit I."/>
            <person name="Burger G."/>
            <person name="Camino L.P."/>
            <person name="Canovas D."/>
            <person name="Cerda-Olmedo E."/>
            <person name="Cheng J.-F."/>
            <person name="Dominguez A."/>
            <person name="Elias M."/>
            <person name="Eslava A.P."/>
            <person name="Glaser F."/>
            <person name="Grimwood J."/>
            <person name="Gutierrez G."/>
            <person name="Heitman J."/>
            <person name="Henrissat B."/>
            <person name="Iturriaga E.A."/>
            <person name="Lang B.F."/>
            <person name="Lavin J.L."/>
            <person name="Lee S."/>
            <person name="Li W."/>
            <person name="Lindquist E."/>
            <person name="Lopez-Garcia S."/>
            <person name="Luque E.M."/>
            <person name="Marcos A.T."/>
            <person name="Martin J."/>
            <person name="McCluskey K."/>
            <person name="Medina H.R."/>
            <person name="Miralles-Duran A."/>
            <person name="Miyazaki A."/>
            <person name="Munoz-Torres E."/>
            <person name="Oguiza J.A."/>
            <person name="Ohm R."/>
            <person name="Olmedo M."/>
            <person name="Orejas M."/>
            <person name="Ortiz-Castellanos L."/>
            <person name="Pisabarro A.G."/>
            <person name="Rodriguez-Romero J."/>
            <person name="Ruiz-Herrera J."/>
            <person name="Ruiz-Vazquez R."/>
            <person name="Sanz C."/>
            <person name="Schackwitz W."/>
            <person name="Schmutz J."/>
            <person name="Shahriari M."/>
            <person name="Shelest E."/>
            <person name="Silva-Franco F."/>
            <person name="Soanes D."/>
            <person name="Syed K."/>
            <person name="Tagua V.G."/>
            <person name="Talbot N.J."/>
            <person name="Thon M."/>
            <person name="De vries R.P."/>
            <person name="Wiebenga A."/>
            <person name="Yadav J.S."/>
            <person name="Braun E.L."/>
            <person name="Baker S."/>
            <person name="Garre V."/>
            <person name="Horwitz B."/>
            <person name="Torres-Martinez S."/>
            <person name="Idnurm A."/>
            <person name="Herrera-Estrella A."/>
            <person name="Gabaldon T."/>
            <person name="Grigoriev I.V."/>
        </authorList>
    </citation>
    <scope>NUCLEOTIDE SEQUENCE [LARGE SCALE GENOMIC DNA]</scope>
    <source>
        <strain evidence="11">NRRL 1555(-)</strain>
    </source>
</reference>
<dbReference type="GO" id="GO:0016020">
    <property type="term" value="C:membrane"/>
    <property type="evidence" value="ECO:0007669"/>
    <property type="project" value="UniProtKB-SubCell"/>
</dbReference>
<evidence type="ECO:0000256" key="1">
    <source>
        <dbReference type="ARBA" id="ARBA00004141"/>
    </source>
</evidence>
<evidence type="ECO:0000256" key="2">
    <source>
        <dbReference type="ARBA" id="ARBA00005179"/>
    </source>
</evidence>
<evidence type="ECO:0000256" key="5">
    <source>
        <dbReference type="ARBA" id="ARBA00022692"/>
    </source>
</evidence>
<dbReference type="AlphaFoldDB" id="A0A167NMH9"/>
<dbReference type="InParanoid" id="A0A167NMH9"/>
<comment type="pathway">
    <text evidence="2">Secondary metabolite biosynthesis.</text>
</comment>
<keyword evidence="4" id="KW-0808">Transferase</keyword>
<dbReference type="GeneID" id="29001469"/>
<gene>
    <name evidence="10" type="ORF">PHYBLDRAFT_59814</name>
</gene>
<accession>A0A167NMH9</accession>
<feature type="transmembrane region" description="Helical" evidence="8">
    <location>
        <begin position="190"/>
        <end position="213"/>
    </location>
</feature>
<evidence type="ECO:0000313" key="11">
    <source>
        <dbReference type="Proteomes" id="UP000077315"/>
    </source>
</evidence>
<proteinExistence type="inferred from homology"/>
<evidence type="ECO:0000256" key="4">
    <source>
        <dbReference type="ARBA" id="ARBA00022679"/>
    </source>
</evidence>
<comment type="subcellular location">
    <subcellularLocation>
        <location evidence="1">Membrane</location>
        <topology evidence="1">Multi-pass membrane protein</topology>
    </subcellularLocation>
</comment>
<evidence type="ECO:0000256" key="3">
    <source>
        <dbReference type="ARBA" id="ARBA00007282"/>
    </source>
</evidence>
<keyword evidence="5 8" id="KW-0812">Transmembrane</keyword>
<feature type="transmembrane region" description="Helical" evidence="8">
    <location>
        <begin position="312"/>
        <end position="328"/>
    </location>
</feature>
<keyword evidence="11" id="KW-1185">Reference proteome</keyword>
<protein>
    <recommendedName>
        <fullName evidence="9">Wax synthase domain-containing protein</fullName>
    </recommendedName>
</protein>
<dbReference type="EMBL" id="KV440976">
    <property type="protein sequence ID" value="OAD76279.1"/>
    <property type="molecule type" value="Genomic_DNA"/>
</dbReference>
<keyword evidence="6 8" id="KW-1133">Transmembrane helix</keyword>
<sequence length="377" mass="42145">MQSPPTHIEITLPEPFYLSPLALSCLYTAVIGLDYIVLLNEKKLPLTSTQLRLVITAIHIALPLIFITHSVKYNLFFAGLPWAVASLTACLPLDEITLSDWVLAQSSVLLDPSVSVPSNPTIKEIYNTATSQTLATRIHGIAKIGRGMAKLVIMKYILDPFLPADPSSVLLFPWFSKTSLVLTILFGMKAYLTIGAVDIGLGFMQFVLGIPLVDIFNSPILAHSPKDFWGRRWNMIVRNHLHRVVFLSKKGKKIHEKKQDDPPVGDNGLPIPAQPPSVLARNLRGLMVFFVSGAFHELLIMSACRRMTLENLLFFCIQGVFTLIEVTIRKGSLKKDPTGWRRAGFILLHIVLMSIMGRLFLGPFLRYECLYNLLLDI</sequence>
<dbReference type="PANTHER" id="PTHR31595:SF57">
    <property type="entry name" value="OS04G0481900 PROTEIN"/>
    <property type="match status" value="1"/>
</dbReference>
<dbReference type="VEuPathDB" id="FungiDB:PHYBLDRAFT_59814"/>
<dbReference type="GO" id="GO:0008374">
    <property type="term" value="F:O-acyltransferase activity"/>
    <property type="evidence" value="ECO:0007669"/>
    <property type="project" value="InterPro"/>
</dbReference>
<evidence type="ECO:0000256" key="8">
    <source>
        <dbReference type="SAM" id="Phobius"/>
    </source>
</evidence>
<feature type="transmembrane region" description="Helical" evidence="8">
    <location>
        <begin position="340"/>
        <end position="361"/>
    </location>
</feature>
<feature type="transmembrane region" description="Helical" evidence="8">
    <location>
        <begin position="283"/>
        <end position="300"/>
    </location>
</feature>